<dbReference type="EMBL" id="BAABIM010000003">
    <property type="protein sequence ID" value="GAA4692403.1"/>
    <property type="molecule type" value="Genomic_DNA"/>
</dbReference>
<evidence type="ECO:0000313" key="1">
    <source>
        <dbReference type="EMBL" id="GAA4692403.1"/>
    </source>
</evidence>
<dbReference type="RefSeq" id="WP_345267839.1">
    <property type="nucleotide sequence ID" value="NZ_BAABIM010000003.1"/>
</dbReference>
<organism evidence="1 2">
    <name type="scientific">Nocardioides nanhaiensis</name>
    <dbReference type="NCBI Taxonomy" id="1476871"/>
    <lineage>
        <taxon>Bacteria</taxon>
        <taxon>Bacillati</taxon>
        <taxon>Actinomycetota</taxon>
        <taxon>Actinomycetes</taxon>
        <taxon>Propionibacteriales</taxon>
        <taxon>Nocardioidaceae</taxon>
        <taxon>Nocardioides</taxon>
    </lineage>
</organism>
<reference evidence="2" key="1">
    <citation type="journal article" date="2019" name="Int. J. Syst. Evol. Microbiol.">
        <title>The Global Catalogue of Microorganisms (GCM) 10K type strain sequencing project: providing services to taxonomists for standard genome sequencing and annotation.</title>
        <authorList>
            <consortium name="The Broad Institute Genomics Platform"/>
            <consortium name="The Broad Institute Genome Sequencing Center for Infectious Disease"/>
            <person name="Wu L."/>
            <person name="Ma J."/>
        </authorList>
    </citation>
    <scope>NUCLEOTIDE SEQUENCE [LARGE SCALE GENOMIC DNA]</scope>
    <source>
        <strain evidence="2">JCM 18127</strain>
    </source>
</reference>
<evidence type="ECO:0000313" key="2">
    <source>
        <dbReference type="Proteomes" id="UP001500621"/>
    </source>
</evidence>
<gene>
    <name evidence="1" type="ORF">GCM10023226_32950</name>
</gene>
<sequence length="62" mass="6445">MAELGHDACGVPVVRLGPVEPATPGARFLAARGTLAGEIRIGANIQFTDDELDEMLDAPVSL</sequence>
<accession>A0ABP8WRI8</accession>
<dbReference type="Proteomes" id="UP001500621">
    <property type="component" value="Unassembled WGS sequence"/>
</dbReference>
<protein>
    <submittedName>
        <fullName evidence="1">Uncharacterized protein</fullName>
    </submittedName>
</protein>
<name>A0ABP8WRI8_9ACTN</name>
<comment type="caution">
    <text evidence="1">The sequence shown here is derived from an EMBL/GenBank/DDBJ whole genome shotgun (WGS) entry which is preliminary data.</text>
</comment>
<keyword evidence="2" id="KW-1185">Reference proteome</keyword>
<proteinExistence type="predicted"/>